<gene>
    <name evidence="1" type="ORF">TIFTF001_037704</name>
</gene>
<dbReference type="EMBL" id="BTGU01000663">
    <property type="protein sequence ID" value="GMN68649.1"/>
    <property type="molecule type" value="Genomic_DNA"/>
</dbReference>
<dbReference type="Proteomes" id="UP001187192">
    <property type="component" value="Unassembled WGS sequence"/>
</dbReference>
<reference evidence="1" key="1">
    <citation type="submission" date="2023-07" db="EMBL/GenBank/DDBJ databases">
        <title>draft genome sequence of fig (Ficus carica).</title>
        <authorList>
            <person name="Takahashi T."/>
            <person name="Nishimura K."/>
        </authorList>
    </citation>
    <scope>NUCLEOTIDE SEQUENCE</scope>
</reference>
<accession>A0AA88E626</accession>
<keyword evidence="2" id="KW-1185">Reference proteome</keyword>
<comment type="caution">
    <text evidence="1">The sequence shown here is derived from an EMBL/GenBank/DDBJ whole genome shotgun (WGS) entry which is preliminary data.</text>
</comment>
<name>A0AA88E626_FICCA</name>
<evidence type="ECO:0000313" key="1">
    <source>
        <dbReference type="EMBL" id="GMN68649.1"/>
    </source>
</evidence>
<dbReference type="AlphaFoldDB" id="A0AA88E626"/>
<organism evidence="1 2">
    <name type="scientific">Ficus carica</name>
    <name type="common">Common fig</name>
    <dbReference type="NCBI Taxonomy" id="3494"/>
    <lineage>
        <taxon>Eukaryota</taxon>
        <taxon>Viridiplantae</taxon>
        <taxon>Streptophyta</taxon>
        <taxon>Embryophyta</taxon>
        <taxon>Tracheophyta</taxon>
        <taxon>Spermatophyta</taxon>
        <taxon>Magnoliopsida</taxon>
        <taxon>eudicotyledons</taxon>
        <taxon>Gunneridae</taxon>
        <taxon>Pentapetalae</taxon>
        <taxon>rosids</taxon>
        <taxon>fabids</taxon>
        <taxon>Rosales</taxon>
        <taxon>Moraceae</taxon>
        <taxon>Ficeae</taxon>
        <taxon>Ficus</taxon>
    </lineage>
</organism>
<evidence type="ECO:0000313" key="2">
    <source>
        <dbReference type="Proteomes" id="UP001187192"/>
    </source>
</evidence>
<protein>
    <submittedName>
        <fullName evidence="1">Uncharacterized protein</fullName>
    </submittedName>
</protein>
<sequence length="103" mass="11151">MLVSKAVHLTAAQWWCRRPEHRNGSVDFGSKPSPIPPNRPPSCPLLGRFGSPTDDVGFEVCRCSAVVAGRCRFAGFFLTALSGGLLQIFCSAIVTRDVEGLPY</sequence>
<proteinExistence type="predicted"/>